<dbReference type="PANTHER" id="PTHR30055">
    <property type="entry name" value="HTH-TYPE TRANSCRIPTIONAL REGULATOR RUTR"/>
    <property type="match status" value="1"/>
</dbReference>
<dbReference type="Pfam" id="PF00440">
    <property type="entry name" value="TetR_N"/>
    <property type="match status" value="1"/>
</dbReference>
<feature type="DNA-binding region" description="H-T-H motif" evidence="4">
    <location>
        <begin position="29"/>
        <end position="48"/>
    </location>
</feature>
<dbReference type="InterPro" id="IPR025996">
    <property type="entry name" value="MT1864/Rv1816-like_C"/>
</dbReference>
<dbReference type="GO" id="GO:0003700">
    <property type="term" value="F:DNA-binding transcription factor activity"/>
    <property type="evidence" value="ECO:0007669"/>
    <property type="project" value="TreeGrafter"/>
</dbReference>
<dbReference type="AlphaFoldDB" id="A0A5D0NUJ0"/>
<gene>
    <name evidence="6" type="ORF">FXF69_02145</name>
</gene>
<evidence type="ECO:0000259" key="5">
    <source>
        <dbReference type="PROSITE" id="PS50977"/>
    </source>
</evidence>
<keyword evidence="3" id="KW-0804">Transcription</keyword>
<protein>
    <submittedName>
        <fullName evidence="6">TetR family transcriptional regulator</fullName>
    </submittedName>
</protein>
<evidence type="ECO:0000256" key="1">
    <source>
        <dbReference type="ARBA" id="ARBA00023015"/>
    </source>
</evidence>
<dbReference type="Pfam" id="PF13305">
    <property type="entry name" value="TetR_C_33"/>
    <property type="match status" value="1"/>
</dbReference>
<keyword evidence="1" id="KW-0805">Transcription regulation</keyword>
<dbReference type="GO" id="GO:0000976">
    <property type="term" value="F:transcription cis-regulatory region binding"/>
    <property type="evidence" value="ECO:0007669"/>
    <property type="project" value="TreeGrafter"/>
</dbReference>
<keyword evidence="2 4" id="KW-0238">DNA-binding</keyword>
<evidence type="ECO:0000313" key="6">
    <source>
        <dbReference type="EMBL" id="TYB48055.1"/>
    </source>
</evidence>
<dbReference type="SUPFAM" id="SSF46689">
    <property type="entry name" value="Homeodomain-like"/>
    <property type="match status" value="1"/>
</dbReference>
<dbReference type="InterPro" id="IPR001647">
    <property type="entry name" value="HTH_TetR"/>
</dbReference>
<dbReference type="InterPro" id="IPR009057">
    <property type="entry name" value="Homeodomain-like_sf"/>
</dbReference>
<dbReference type="InterPro" id="IPR036271">
    <property type="entry name" value="Tet_transcr_reg_TetR-rel_C_sf"/>
</dbReference>
<evidence type="ECO:0000256" key="3">
    <source>
        <dbReference type="ARBA" id="ARBA00023163"/>
    </source>
</evidence>
<dbReference type="InterPro" id="IPR050109">
    <property type="entry name" value="HTH-type_TetR-like_transc_reg"/>
</dbReference>
<dbReference type="PRINTS" id="PR00455">
    <property type="entry name" value="HTHTETR"/>
</dbReference>
<dbReference type="EMBL" id="VSFG01000001">
    <property type="protein sequence ID" value="TYB48055.1"/>
    <property type="molecule type" value="Genomic_DNA"/>
</dbReference>
<dbReference type="Gene3D" id="1.10.357.10">
    <property type="entry name" value="Tetracycline Repressor, domain 2"/>
    <property type="match status" value="1"/>
</dbReference>
<name>A0A5D0NUJ0_9ACTN</name>
<proteinExistence type="predicted"/>
<keyword evidence="7" id="KW-1185">Reference proteome</keyword>
<dbReference type="Proteomes" id="UP000323380">
    <property type="component" value="Unassembled WGS sequence"/>
</dbReference>
<feature type="domain" description="HTH tetR-type" evidence="5">
    <location>
        <begin position="6"/>
        <end position="66"/>
    </location>
</feature>
<comment type="caution">
    <text evidence="6">The sequence shown here is derived from an EMBL/GenBank/DDBJ whole genome shotgun (WGS) entry which is preliminary data.</text>
</comment>
<dbReference type="SUPFAM" id="SSF48498">
    <property type="entry name" value="Tetracyclin repressor-like, C-terminal domain"/>
    <property type="match status" value="1"/>
</dbReference>
<organism evidence="6 7">
    <name type="scientific">Actinomadura chibensis</name>
    <dbReference type="NCBI Taxonomy" id="392828"/>
    <lineage>
        <taxon>Bacteria</taxon>
        <taxon>Bacillati</taxon>
        <taxon>Actinomycetota</taxon>
        <taxon>Actinomycetes</taxon>
        <taxon>Streptosporangiales</taxon>
        <taxon>Thermomonosporaceae</taxon>
        <taxon>Actinomadura</taxon>
    </lineage>
</organism>
<reference evidence="6 7" key="1">
    <citation type="submission" date="2019-08" db="EMBL/GenBank/DDBJ databases">
        <title>Actinomadura sp. nov. CYP1-5 isolated from mountain soil.</title>
        <authorList>
            <person name="Songsumanus A."/>
            <person name="Kuncharoen N."/>
            <person name="Kudo T."/>
            <person name="Yuki M."/>
            <person name="Igarashi Y."/>
            <person name="Tanasupawat S."/>
        </authorList>
    </citation>
    <scope>NUCLEOTIDE SEQUENCE [LARGE SCALE GENOMIC DNA]</scope>
    <source>
        <strain evidence="6 7">JCM 14158</strain>
    </source>
</reference>
<accession>A0A5D0NUJ0</accession>
<dbReference type="Gene3D" id="1.10.10.60">
    <property type="entry name" value="Homeodomain-like"/>
    <property type="match status" value="1"/>
</dbReference>
<dbReference type="PANTHER" id="PTHR30055:SF239">
    <property type="entry name" value="TRANSCRIPTIONAL REGULATORY PROTEIN"/>
    <property type="match status" value="1"/>
</dbReference>
<dbReference type="PROSITE" id="PS50977">
    <property type="entry name" value="HTH_TETR_2"/>
    <property type="match status" value="1"/>
</dbReference>
<dbReference type="STRING" id="1220554.GCA_001552135_04969"/>
<sequence length="178" mass="19179">MPTPEKTSLDRIVAAGRELLEAGGQRRLTMQSVAEKVGVRAPSLYKHVANRSALLTAVAGATVDDLAARLAETDGSLEGLVRAYRRFARTWPEGFRLMLSPDAPSDALARASVPVLDASRELVGEREALEAARLVTAWATGFIEMELIGAFRLGGDVERAFEYGLSGIRRALTEGRPS</sequence>
<evidence type="ECO:0000256" key="4">
    <source>
        <dbReference type="PROSITE-ProRule" id="PRU00335"/>
    </source>
</evidence>
<evidence type="ECO:0000313" key="7">
    <source>
        <dbReference type="Proteomes" id="UP000323380"/>
    </source>
</evidence>
<dbReference type="RefSeq" id="WP_067895899.1">
    <property type="nucleotide sequence ID" value="NZ_VSFG01000001.1"/>
</dbReference>
<evidence type="ECO:0000256" key="2">
    <source>
        <dbReference type="ARBA" id="ARBA00023125"/>
    </source>
</evidence>